<dbReference type="AlphaFoldDB" id="A0A833M7P8"/>
<sequence length="80" mass="8968">MDLVCPVCNCMASYLISCPDCGGPMEDSGVVQDFYDDYSPYLDRSITDKVDGAAEDECMHLFYCPSCDSKQRLPIKRVKI</sequence>
<comment type="caution">
    <text evidence="1">The sequence shown here is derived from an EMBL/GenBank/DDBJ whole genome shotgun (WGS) entry which is preliminary data.</text>
</comment>
<gene>
    <name evidence="1" type="ORF">F8153_10320</name>
</gene>
<dbReference type="Proteomes" id="UP000465601">
    <property type="component" value="Unassembled WGS sequence"/>
</dbReference>
<name>A0A833M7P8_9FIRM</name>
<protein>
    <submittedName>
        <fullName evidence="1">Uncharacterized protein</fullName>
    </submittedName>
</protein>
<reference evidence="1 2" key="1">
    <citation type="submission" date="2019-10" db="EMBL/GenBank/DDBJ databases">
        <title>Alkaliphilus serpentinus sp. nov. and Alkaliphilus pronyensis sp. nov., two novel anaerobic alkaliphilic species isolated from the serpentinized-hosted hydrothermal field of the Prony Bay (New Caledonia).</title>
        <authorList>
            <person name="Postec A."/>
        </authorList>
    </citation>
    <scope>NUCLEOTIDE SEQUENCE [LARGE SCALE GENOMIC DNA]</scope>
    <source>
        <strain evidence="1 2">LacT</strain>
    </source>
</reference>
<dbReference type="RefSeq" id="WP_151866279.1">
    <property type="nucleotide sequence ID" value="NZ_WBZB01000037.1"/>
</dbReference>
<dbReference type="OrthoDB" id="1683552at2"/>
<accession>A0A833M7P8</accession>
<keyword evidence="2" id="KW-1185">Reference proteome</keyword>
<organism evidence="1 2">
    <name type="scientific">Alkaliphilus serpentinus</name>
    <dbReference type="NCBI Taxonomy" id="1482731"/>
    <lineage>
        <taxon>Bacteria</taxon>
        <taxon>Bacillati</taxon>
        <taxon>Bacillota</taxon>
        <taxon>Clostridia</taxon>
        <taxon>Peptostreptococcales</taxon>
        <taxon>Natronincolaceae</taxon>
        <taxon>Alkaliphilus</taxon>
    </lineage>
</organism>
<evidence type="ECO:0000313" key="1">
    <source>
        <dbReference type="EMBL" id="KAB3529042.1"/>
    </source>
</evidence>
<evidence type="ECO:0000313" key="2">
    <source>
        <dbReference type="Proteomes" id="UP000465601"/>
    </source>
</evidence>
<dbReference type="EMBL" id="WBZB01000037">
    <property type="protein sequence ID" value="KAB3529042.1"/>
    <property type="molecule type" value="Genomic_DNA"/>
</dbReference>
<proteinExistence type="predicted"/>